<evidence type="ECO:0000313" key="2">
    <source>
        <dbReference type="EMBL" id="NHC34272.1"/>
    </source>
</evidence>
<dbReference type="Proteomes" id="UP000031532">
    <property type="component" value="Unassembled WGS sequence"/>
</dbReference>
<reference evidence="2 3" key="1">
    <citation type="journal article" date="2015" name="Genome Announc.">
        <title>Draft Genome Sequence of the Terrestrial Cyanobacterium Scytonema millei VB511283, Isolated from Eastern India.</title>
        <authorList>
            <person name="Sen D."/>
            <person name="Chandrababunaidu M.M."/>
            <person name="Singh D."/>
            <person name="Sanghi N."/>
            <person name="Ghorai A."/>
            <person name="Mishra G.P."/>
            <person name="Madduluri M."/>
            <person name="Adhikary S.P."/>
            <person name="Tripathy S."/>
        </authorList>
    </citation>
    <scope>NUCLEOTIDE SEQUENCE [LARGE SCALE GENOMIC DNA]</scope>
    <source>
        <strain evidence="2 3">VB511283</strain>
    </source>
</reference>
<dbReference type="NCBIfam" id="TIGR02118">
    <property type="entry name" value="EthD family reductase"/>
    <property type="match status" value="1"/>
</dbReference>
<dbReference type="SUPFAM" id="SSF54909">
    <property type="entry name" value="Dimeric alpha+beta barrel"/>
    <property type="match status" value="2"/>
</dbReference>
<evidence type="ECO:0000313" key="3">
    <source>
        <dbReference type="Proteomes" id="UP000031532"/>
    </source>
</evidence>
<sequence>MIHQLIFAHPRPGMSEKDFQDYWINIHAANYASKIPQIRRYLIDLRIPFGAEPEDPLFSGVAEIWLENEAEQIASLQSKEFIEGARRDEPNWAAFWRTVGLDTTAHVLMAGEPLQRDSEQIKLLVMVKRKAGMPLAEFRQTMLHGHAAKVMKLPGLQRYLQCHVRDSFYAIGESILDCVSQLWFDDLSSLEKALNSPEYENFILPDFGQLFESNYVHSMVTTENWIIGPDFR</sequence>
<dbReference type="GO" id="GO:0016491">
    <property type="term" value="F:oxidoreductase activity"/>
    <property type="evidence" value="ECO:0007669"/>
    <property type="project" value="InterPro"/>
</dbReference>
<accession>A0A9X5E5A7</accession>
<comment type="caution">
    <text evidence="2">The sequence shown here is derived from an EMBL/GenBank/DDBJ whole genome shotgun (WGS) entry which is preliminary data.</text>
</comment>
<dbReference type="Pfam" id="PF07110">
    <property type="entry name" value="EthD"/>
    <property type="match status" value="2"/>
</dbReference>
<dbReference type="InterPro" id="IPR011008">
    <property type="entry name" value="Dimeric_a/b-barrel"/>
</dbReference>
<protein>
    <submittedName>
        <fullName evidence="2">EthD domain-containing protein</fullName>
    </submittedName>
</protein>
<organism evidence="2 3">
    <name type="scientific">Scytonema millei VB511283</name>
    <dbReference type="NCBI Taxonomy" id="1245923"/>
    <lineage>
        <taxon>Bacteria</taxon>
        <taxon>Bacillati</taxon>
        <taxon>Cyanobacteriota</taxon>
        <taxon>Cyanophyceae</taxon>
        <taxon>Nostocales</taxon>
        <taxon>Scytonemataceae</taxon>
        <taxon>Scytonema</taxon>
    </lineage>
</organism>
<dbReference type="EMBL" id="JTJC03000001">
    <property type="protein sequence ID" value="NHC34272.1"/>
    <property type="molecule type" value="Genomic_DNA"/>
</dbReference>
<feature type="domain" description="EthD" evidence="1">
    <location>
        <begin position="11"/>
        <end position="94"/>
    </location>
</feature>
<proteinExistence type="predicted"/>
<name>A0A9X5E5A7_9CYAN</name>
<dbReference type="OrthoDB" id="3535638at2"/>
<dbReference type="RefSeq" id="WP_039715647.1">
    <property type="nucleotide sequence ID" value="NZ_JTJC03000001.1"/>
</dbReference>
<feature type="domain" description="EthD" evidence="1">
    <location>
        <begin position="130"/>
        <end position="207"/>
    </location>
</feature>
<dbReference type="AlphaFoldDB" id="A0A9X5E5A7"/>
<dbReference type="InterPro" id="IPR009799">
    <property type="entry name" value="EthD_dom"/>
</dbReference>
<dbReference type="Gene3D" id="3.30.70.100">
    <property type="match status" value="2"/>
</dbReference>
<keyword evidence="3" id="KW-1185">Reference proteome</keyword>
<gene>
    <name evidence="2" type="ORF">QH73_0006305</name>
</gene>
<evidence type="ECO:0000259" key="1">
    <source>
        <dbReference type="Pfam" id="PF07110"/>
    </source>
</evidence>